<proteinExistence type="inferred from homology"/>
<keyword evidence="6" id="KW-0418">Kinase</keyword>
<keyword evidence="7" id="KW-0067">ATP-binding</keyword>
<keyword evidence="5" id="KW-0547">Nucleotide-binding</keyword>
<feature type="chain" id="PRO_5030925772" description="4-(cytidine 5'-diphospho)-2-C-methyl-D-erythritol kinase" evidence="9">
    <location>
        <begin position="18"/>
        <end position="348"/>
    </location>
</feature>
<dbReference type="GO" id="GO:0050515">
    <property type="term" value="F:4-(cytidine 5'-diphospho)-2-C-methyl-D-erythritol kinase activity"/>
    <property type="evidence" value="ECO:0007669"/>
    <property type="project" value="UniProtKB-EC"/>
</dbReference>
<gene>
    <name evidence="12" type="ORF">PPAR1163_LOCUS23865</name>
</gene>
<dbReference type="Gene3D" id="3.30.70.890">
    <property type="entry name" value="GHMP kinase, C-terminal domain"/>
    <property type="match status" value="1"/>
</dbReference>
<dbReference type="InterPro" id="IPR020568">
    <property type="entry name" value="Ribosomal_Su5_D2-typ_SF"/>
</dbReference>
<evidence type="ECO:0000256" key="2">
    <source>
        <dbReference type="ARBA" id="ARBA00009684"/>
    </source>
</evidence>
<protein>
    <recommendedName>
        <fullName evidence="3">4-(cytidine 5'-diphospho)-2-C-methyl-D-erythritol kinase</fullName>
        <ecNumber evidence="3">2.7.1.148</ecNumber>
    </recommendedName>
    <alternativeName>
        <fullName evidence="8">4-(cytidine-5'-diphospho)-2-C-methyl-D-erythritol kinase</fullName>
    </alternativeName>
</protein>
<dbReference type="GO" id="GO:0005524">
    <property type="term" value="F:ATP binding"/>
    <property type="evidence" value="ECO:0007669"/>
    <property type="project" value="UniProtKB-KW"/>
</dbReference>
<dbReference type="NCBIfam" id="TIGR00154">
    <property type="entry name" value="ispE"/>
    <property type="match status" value="1"/>
</dbReference>
<dbReference type="InterPro" id="IPR004424">
    <property type="entry name" value="IspE"/>
</dbReference>
<feature type="domain" description="GHMP kinase C-terminal" evidence="11">
    <location>
        <begin position="264"/>
        <end position="319"/>
    </location>
</feature>
<evidence type="ECO:0000256" key="8">
    <source>
        <dbReference type="ARBA" id="ARBA00032554"/>
    </source>
</evidence>
<evidence type="ECO:0000256" key="5">
    <source>
        <dbReference type="ARBA" id="ARBA00022741"/>
    </source>
</evidence>
<comment type="subcellular location">
    <subcellularLocation>
        <location evidence="1">Plastid</location>
    </subcellularLocation>
</comment>
<dbReference type="AlphaFoldDB" id="A0A7S1XYC6"/>
<feature type="domain" description="GHMP kinase N-terminal" evidence="10">
    <location>
        <begin position="119"/>
        <end position="197"/>
    </location>
</feature>
<evidence type="ECO:0000256" key="9">
    <source>
        <dbReference type="SAM" id="SignalP"/>
    </source>
</evidence>
<organism evidence="12">
    <name type="scientific">Phaeomonas parva</name>
    <dbReference type="NCBI Taxonomy" id="124430"/>
    <lineage>
        <taxon>Eukaryota</taxon>
        <taxon>Sar</taxon>
        <taxon>Stramenopiles</taxon>
        <taxon>Ochrophyta</taxon>
        <taxon>Pinguiophyceae</taxon>
        <taxon>Pinguiochrysidales</taxon>
        <taxon>Pinguiochrysidaceae</taxon>
        <taxon>Phaeomonas</taxon>
    </lineage>
</organism>
<dbReference type="InterPro" id="IPR036554">
    <property type="entry name" value="GHMP_kinase_C_sf"/>
</dbReference>
<name>A0A7S1XYC6_9STRA</name>
<dbReference type="Pfam" id="PF08544">
    <property type="entry name" value="GHMP_kinases_C"/>
    <property type="match status" value="1"/>
</dbReference>
<evidence type="ECO:0000256" key="4">
    <source>
        <dbReference type="ARBA" id="ARBA00022679"/>
    </source>
</evidence>
<dbReference type="PANTHER" id="PTHR43527:SF2">
    <property type="entry name" value="4-DIPHOSPHOCYTIDYL-2-C-METHYL-D-ERYTHRITOL KINASE, CHLOROPLASTIC"/>
    <property type="match status" value="1"/>
</dbReference>
<evidence type="ECO:0000256" key="7">
    <source>
        <dbReference type="ARBA" id="ARBA00022840"/>
    </source>
</evidence>
<dbReference type="Pfam" id="PF00288">
    <property type="entry name" value="GHMP_kinases_N"/>
    <property type="match status" value="1"/>
</dbReference>
<dbReference type="GO" id="GO:0016114">
    <property type="term" value="P:terpenoid biosynthetic process"/>
    <property type="evidence" value="ECO:0007669"/>
    <property type="project" value="InterPro"/>
</dbReference>
<dbReference type="SUPFAM" id="SSF55060">
    <property type="entry name" value="GHMP Kinase, C-terminal domain"/>
    <property type="match status" value="1"/>
</dbReference>
<dbReference type="SUPFAM" id="SSF54211">
    <property type="entry name" value="Ribosomal protein S5 domain 2-like"/>
    <property type="match status" value="1"/>
</dbReference>
<keyword evidence="9" id="KW-0732">Signal</keyword>
<evidence type="ECO:0000256" key="1">
    <source>
        <dbReference type="ARBA" id="ARBA00004474"/>
    </source>
</evidence>
<dbReference type="Gene3D" id="3.30.230.10">
    <property type="match status" value="1"/>
</dbReference>
<reference evidence="12" key="1">
    <citation type="submission" date="2021-01" db="EMBL/GenBank/DDBJ databases">
        <authorList>
            <person name="Corre E."/>
            <person name="Pelletier E."/>
            <person name="Niang G."/>
            <person name="Scheremetjew M."/>
            <person name="Finn R."/>
            <person name="Kale V."/>
            <person name="Holt S."/>
            <person name="Cochrane G."/>
            <person name="Meng A."/>
            <person name="Brown T."/>
            <person name="Cohen L."/>
        </authorList>
    </citation>
    <scope>NUCLEOTIDE SEQUENCE</scope>
    <source>
        <strain evidence="12">CCMP2877</strain>
    </source>
</reference>
<feature type="signal peptide" evidence="9">
    <location>
        <begin position="1"/>
        <end position="17"/>
    </location>
</feature>
<dbReference type="InterPro" id="IPR006204">
    <property type="entry name" value="GHMP_kinase_N_dom"/>
</dbReference>
<evidence type="ECO:0000313" key="12">
    <source>
        <dbReference type="EMBL" id="CAD9265449.1"/>
    </source>
</evidence>
<dbReference type="InterPro" id="IPR014721">
    <property type="entry name" value="Ribsml_uS5_D2-typ_fold_subgr"/>
</dbReference>
<dbReference type="EMBL" id="HBGJ01037772">
    <property type="protein sequence ID" value="CAD9265449.1"/>
    <property type="molecule type" value="Transcribed_RNA"/>
</dbReference>
<sequence>MARTAALLLAALSMAEGLSPAGLGRRVQRQPWRLAATVSSAAAAADLTTAGDSLTLSCPAKLNLFLRVVRRREDGFHDLASLFQTLKLGDKLELAPLEAGAAADVLHCDTPGVPTDASNLVIKALDLFRERAGVDTKFAAVLEKATPAEAGLGGGSSDAAAAMFGANKLCGYPATEAQLLEWSGEIGSDISFFFSGGTAYCTGRGEIVEPVEPLPSPPDAVWLVKPPVGLSTPRVFKALDLDARSTAAPEELLAEFVAGGARAGRLVNDLEQPAFDCIPELGALKEQLGSDFGFDRVMMSGSGTTLFALGNPADEAAFVSFCESKDYFHCKTEFTQREADSKDWYPTE</sequence>
<dbReference type="HAMAP" id="MF_00061">
    <property type="entry name" value="IspE"/>
    <property type="match status" value="1"/>
</dbReference>
<dbReference type="EC" id="2.7.1.148" evidence="3"/>
<dbReference type="InterPro" id="IPR013750">
    <property type="entry name" value="GHMP_kinase_C_dom"/>
</dbReference>
<evidence type="ECO:0000256" key="6">
    <source>
        <dbReference type="ARBA" id="ARBA00022777"/>
    </source>
</evidence>
<evidence type="ECO:0000259" key="11">
    <source>
        <dbReference type="Pfam" id="PF08544"/>
    </source>
</evidence>
<evidence type="ECO:0000259" key="10">
    <source>
        <dbReference type="Pfam" id="PF00288"/>
    </source>
</evidence>
<keyword evidence="4" id="KW-0808">Transferase</keyword>
<evidence type="ECO:0000256" key="3">
    <source>
        <dbReference type="ARBA" id="ARBA00012052"/>
    </source>
</evidence>
<accession>A0A7S1XYC6</accession>
<dbReference type="GO" id="GO:0009536">
    <property type="term" value="C:plastid"/>
    <property type="evidence" value="ECO:0007669"/>
    <property type="project" value="UniProtKB-SubCell"/>
</dbReference>
<comment type="similarity">
    <text evidence="2">Belongs to the GHMP kinase family. IspE subfamily.</text>
</comment>
<dbReference type="PANTHER" id="PTHR43527">
    <property type="entry name" value="4-DIPHOSPHOCYTIDYL-2-C-METHYL-D-ERYTHRITOL KINASE, CHLOROPLASTIC"/>
    <property type="match status" value="1"/>
</dbReference>